<proteinExistence type="predicted"/>
<evidence type="ECO:0000313" key="2">
    <source>
        <dbReference type="Proteomes" id="UP000248897"/>
    </source>
</evidence>
<dbReference type="EMBL" id="LS483469">
    <property type="protein sequence ID" value="SQI32655.1"/>
    <property type="molecule type" value="Genomic_DNA"/>
</dbReference>
<reference evidence="1 2" key="1">
    <citation type="submission" date="2018-06" db="EMBL/GenBank/DDBJ databases">
        <authorList>
            <consortium name="Pathogen Informatics"/>
            <person name="Doyle S."/>
        </authorList>
    </citation>
    <scope>NUCLEOTIDE SEQUENCE [LARGE SCALE GENOMIC DNA]</scope>
    <source>
        <strain evidence="1 2">NCTC12961</strain>
    </source>
</reference>
<name>A0A2X4X019_SERPL</name>
<organism evidence="1 2">
    <name type="scientific">Serratia plymuthica</name>
    <dbReference type="NCBI Taxonomy" id="82996"/>
    <lineage>
        <taxon>Bacteria</taxon>
        <taxon>Pseudomonadati</taxon>
        <taxon>Pseudomonadota</taxon>
        <taxon>Gammaproteobacteria</taxon>
        <taxon>Enterobacterales</taxon>
        <taxon>Yersiniaceae</taxon>
        <taxon>Serratia</taxon>
    </lineage>
</organism>
<dbReference type="AlphaFoldDB" id="A0A2X4X019"/>
<sequence>MLADYRYKKSRYGYYATLCLRYDPRLIPFLEILYERKSLNSRGTRRLAAVVACSQHQPALIAELFSEDYRQQVDGKVLDYAQFMQHMALLKQLTRSMALEIIAVAGQGRRY</sequence>
<dbReference type="STRING" id="82996.ADP72_06285"/>
<evidence type="ECO:0000313" key="1">
    <source>
        <dbReference type="EMBL" id="SQI32655.1"/>
    </source>
</evidence>
<gene>
    <name evidence="1" type="ORF">NCTC12961_01210</name>
</gene>
<protein>
    <submittedName>
        <fullName evidence="1">Uncharacterized protein</fullName>
    </submittedName>
</protein>
<accession>A0A2X4X019</accession>
<dbReference type="Proteomes" id="UP000248897">
    <property type="component" value="Chromosome 1"/>
</dbReference>